<dbReference type="GO" id="GO:0016042">
    <property type="term" value="P:lipid catabolic process"/>
    <property type="evidence" value="ECO:0007669"/>
    <property type="project" value="UniProtKB-UniRule"/>
</dbReference>
<evidence type="ECO:0000256" key="5">
    <source>
        <dbReference type="ARBA" id="ARBA00023098"/>
    </source>
</evidence>
<dbReference type="AlphaFoldDB" id="A0A2G5DSG3"/>
<dbReference type="SUPFAM" id="SSF52151">
    <property type="entry name" value="FabD/lysophospholipase-like"/>
    <property type="match status" value="1"/>
</dbReference>
<evidence type="ECO:0000256" key="6">
    <source>
        <dbReference type="PROSITE-ProRule" id="PRU01161"/>
    </source>
</evidence>
<dbReference type="GO" id="GO:0004620">
    <property type="term" value="F:phospholipase activity"/>
    <property type="evidence" value="ECO:0007669"/>
    <property type="project" value="TreeGrafter"/>
</dbReference>
<dbReference type="InParanoid" id="A0A2G5DSG3"/>
<keyword evidence="3" id="KW-0611">Plant defense</keyword>
<dbReference type="GO" id="GO:0006952">
    <property type="term" value="P:defense response"/>
    <property type="evidence" value="ECO:0007669"/>
    <property type="project" value="UniProtKB-KW"/>
</dbReference>
<keyword evidence="2 6" id="KW-0378">Hydrolase</keyword>
<dbReference type="PANTHER" id="PTHR32176:SF120">
    <property type="entry name" value="PATATIN"/>
    <property type="match status" value="1"/>
</dbReference>
<dbReference type="Proteomes" id="UP000230069">
    <property type="component" value="Unassembled WGS sequence"/>
</dbReference>
<organism evidence="9 10">
    <name type="scientific">Aquilegia coerulea</name>
    <name type="common">Rocky mountain columbine</name>
    <dbReference type="NCBI Taxonomy" id="218851"/>
    <lineage>
        <taxon>Eukaryota</taxon>
        <taxon>Viridiplantae</taxon>
        <taxon>Streptophyta</taxon>
        <taxon>Embryophyta</taxon>
        <taxon>Tracheophyta</taxon>
        <taxon>Spermatophyta</taxon>
        <taxon>Magnoliopsida</taxon>
        <taxon>Ranunculales</taxon>
        <taxon>Ranunculaceae</taxon>
        <taxon>Thalictroideae</taxon>
        <taxon>Aquilegia</taxon>
    </lineage>
</organism>
<dbReference type="FunFam" id="3.40.1090.10:FF:000005">
    <property type="entry name" value="Patatin"/>
    <property type="match status" value="1"/>
</dbReference>
<gene>
    <name evidence="9" type="ORF">AQUCO_01500168v1</name>
</gene>
<feature type="short sequence motif" description="GXSXG" evidence="6">
    <location>
        <begin position="68"/>
        <end position="72"/>
    </location>
</feature>
<evidence type="ECO:0000256" key="1">
    <source>
        <dbReference type="ARBA" id="ARBA00010240"/>
    </source>
</evidence>
<accession>A0A2G5DSG3</accession>
<evidence type="ECO:0000256" key="3">
    <source>
        <dbReference type="ARBA" id="ARBA00022821"/>
    </source>
</evidence>
<dbReference type="InterPro" id="IPR002641">
    <property type="entry name" value="PNPLA_dom"/>
</dbReference>
<protein>
    <recommendedName>
        <fullName evidence="7">Patatin</fullName>
        <ecNumber evidence="7">3.1.1.-</ecNumber>
    </recommendedName>
</protein>
<feature type="short sequence motif" description="GXGXXG" evidence="6">
    <location>
        <begin position="30"/>
        <end position="35"/>
    </location>
</feature>
<dbReference type="Gene3D" id="3.40.1090.10">
    <property type="entry name" value="Cytosolic phospholipase A2 catalytic domain"/>
    <property type="match status" value="1"/>
</dbReference>
<proteinExistence type="inferred from homology"/>
<dbReference type="Pfam" id="PF01734">
    <property type="entry name" value="Patatin"/>
    <property type="match status" value="1"/>
</dbReference>
<evidence type="ECO:0000313" key="10">
    <source>
        <dbReference type="Proteomes" id="UP000230069"/>
    </source>
</evidence>
<dbReference type="EC" id="3.1.1.-" evidence="7"/>
<evidence type="ECO:0000256" key="4">
    <source>
        <dbReference type="ARBA" id="ARBA00022963"/>
    </source>
</evidence>
<feature type="active site" description="Proton acceptor" evidence="6">
    <location>
        <position position="209"/>
    </location>
</feature>
<comment type="similarity">
    <text evidence="1 7">Belongs to the patatin family.</text>
</comment>
<comment type="domain">
    <text evidence="7">The nitrogen atoms of the two glycine residues in the GGXR motif define the oxyanion hole, and stabilize the oxyanion that forms during the nucleophilic attack by the catalytic serine during substrate cleavage.</text>
</comment>
<dbReference type="GO" id="GO:0047372">
    <property type="term" value="F:monoacylglycerol lipase activity"/>
    <property type="evidence" value="ECO:0007669"/>
    <property type="project" value="TreeGrafter"/>
</dbReference>
<dbReference type="OrthoDB" id="1658288at2759"/>
<reference evidence="9 10" key="1">
    <citation type="submission" date="2017-09" db="EMBL/GenBank/DDBJ databases">
        <title>WGS assembly of Aquilegia coerulea Goldsmith.</title>
        <authorList>
            <person name="Hodges S."/>
            <person name="Kramer E."/>
            <person name="Nordborg M."/>
            <person name="Tomkins J."/>
            <person name="Borevitz J."/>
            <person name="Derieg N."/>
            <person name="Yan J."/>
            <person name="Mihaltcheva S."/>
            <person name="Hayes R.D."/>
            <person name="Rokhsar D."/>
        </authorList>
    </citation>
    <scope>NUCLEOTIDE SEQUENCE [LARGE SCALE GENOMIC DNA]</scope>
    <source>
        <strain evidence="10">cv. Goldsmith</strain>
    </source>
</reference>
<evidence type="ECO:0000256" key="2">
    <source>
        <dbReference type="ARBA" id="ARBA00022801"/>
    </source>
</evidence>
<dbReference type="PROSITE" id="PS51635">
    <property type="entry name" value="PNPLA"/>
    <property type="match status" value="1"/>
</dbReference>
<dbReference type="EMBL" id="KZ305032">
    <property type="protein sequence ID" value="PIA46439.1"/>
    <property type="molecule type" value="Genomic_DNA"/>
</dbReference>
<dbReference type="PANTHER" id="PTHR32176">
    <property type="entry name" value="XYLOSE ISOMERASE"/>
    <property type="match status" value="1"/>
</dbReference>
<comment type="function">
    <text evidence="7">Lipolytic acyl hydrolase (LAH).</text>
</comment>
<dbReference type="InterPro" id="IPR016035">
    <property type="entry name" value="Acyl_Trfase/lysoPLipase"/>
</dbReference>
<evidence type="ECO:0000256" key="7">
    <source>
        <dbReference type="RuleBase" id="RU361262"/>
    </source>
</evidence>
<evidence type="ECO:0000313" key="9">
    <source>
        <dbReference type="EMBL" id="PIA46439.1"/>
    </source>
</evidence>
<name>A0A2G5DSG3_AQUCA</name>
<feature type="short sequence motif" description="DGA/G" evidence="6">
    <location>
        <begin position="209"/>
        <end position="211"/>
    </location>
</feature>
<feature type="domain" description="PNPLA" evidence="8">
    <location>
        <begin position="26"/>
        <end position="222"/>
    </location>
</feature>
<evidence type="ECO:0000259" key="8">
    <source>
        <dbReference type="PROSITE" id="PS51635"/>
    </source>
</evidence>
<keyword evidence="5 6" id="KW-0443">Lipid metabolism</keyword>
<feature type="active site" description="Nucleophile" evidence="6">
    <location>
        <position position="70"/>
    </location>
</feature>
<keyword evidence="10" id="KW-1185">Reference proteome</keyword>
<sequence>MGPAPSKESKDTGETSAAASRMITILSIDGGGIRGIIPGCALAFLETKLQELDGKDVRIADYFDIVAGTSTGGLIGTMLTAPNKSNRPLYAAKDINDFYLENCPKIFPQDQINPLGPKYDGKYLRSLVTDLVGETIITQSLTNVVFPAFDINLIQPTIFTTLGAKFDLSRNVKLSDICVATSAAPTFLPAHYFECKDSNGNIKAHHCIDGGVAANNPTFLAMTLVTEEIIKHNPDFPPIKPMDCTRFLVLSLGTGAAKKEGKYTADMASQWTTMEWLFNRGSTPLIEIYGDASADMVDIHTSVLFQAYNAKTNYLRIQDDTLTGTVASTDIATDENLRNLVNVGNNLLKKPVSRVNLTTGQHEEYPEEGTNEQALARFAKLLSQERQLRNKSKVPAT</sequence>
<keyword evidence="4 6" id="KW-0442">Lipid degradation</keyword>